<keyword evidence="3" id="KW-0964">Secreted</keyword>
<protein>
    <recommendedName>
        <fullName evidence="7">Cell wall mannoprotein PIR1-like C-terminal domain-containing protein</fullName>
    </recommendedName>
</protein>
<proteinExistence type="inferred from homology"/>
<sequence>MTAIHVRCRLCVCGYQKDPHRSFDPRATQSSGNVPHLRPPGRYGTYGGVRRGVRGHGMTPSIPSTIYREVHSTWEVFLSGFRLSLDPTNFFPLPHTHPNRQPSFPPPPPPQGPSVKPPLQTSGNLYSEATHLSDHSIRLVPTQIIARMKFHVITLLAAILGPAVVVAQGVTEKIAPTATGAAGCEPTIDGKFEIAVVDAGSVQKRDFIEHKKRTACTGNGVLLAELNDGVITDSAGRTGYIASNYQFQFDDPPQAGAIYTAGFSHCPNGSLALGDSAVWYQCRSGNFYNLYDRYWAEQCSPVEILVLPCGGAGAVDNGQRTVGTEMATTTVVIPLADGQPQVVTTTVPIPICQIGDGQIQGHTTPCAALTVPPSSAASVNIPPVSQFSDGQIQVTQKPSPTPSAAGGPLPPTSNETLQTPGVVPTEPAVVPTRAPGINSAGRLQVASALLVGVVGIFCLL</sequence>
<evidence type="ECO:0000256" key="3">
    <source>
        <dbReference type="ARBA" id="ARBA00022525"/>
    </source>
</evidence>
<comment type="similarity">
    <text evidence="5">Belongs to the PIR protein family.</text>
</comment>
<dbReference type="GeneID" id="87909901"/>
<reference evidence="8 9" key="1">
    <citation type="journal article" date="2023" name="bioRxiv">
        <title>High-quality genome assemblies of four members of thePodospora anserinaspecies complex.</title>
        <authorList>
            <person name="Ament-Velasquez S.L."/>
            <person name="Vogan A.A."/>
            <person name="Wallerman O."/>
            <person name="Hartmann F."/>
            <person name="Gautier V."/>
            <person name="Silar P."/>
            <person name="Giraud T."/>
            <person name="Johannesson H."/>
        </authorList>
    </citation>
    <scope>NUCLEOTIDE SEQUENCE [LARGE SCALE GENOMIC DNA]</scope>
    <source>
        <strain evidence="8 9">CBS 415.72m</strain>
    </source>
</reference>
<evidence type="ECO:0000256" key="4">
    <source>
        <dbReference type="ARBA" id="ARBA00022729"/>
    </source>
</evidence>
<gene>
    <name evidence="8" type="ORF">QC762_405360</name>
</gene>
<evidence type="ECO:0000256" key="5">
    <source>
        <dbReference type="ARBA" id="ARBA00038219"/>
    </source>
</evidence>
<comment type="caution">
    <text evidence="8">The sequence shown here is derived from an EMBL/GenBank/DDBJ whole genome shotgun (WGS) entry which is preliminary data.</text>
</comment>
<keyword evidence="9" id="KW-1185">Reference proteome</keyword>
<dbReference type="Proteomes" id="UP001323405">
    <property type="component" value="Unassembled WGS sequence"/>
</dbReference>
<dbReference type="Pfam" id="PF22799">
    <property type="entry name" value="PIR1-like_C"/>
    <property type="match status" value="1"/>
</dbReference>
<organism evidence="8 9">
    <name type="scientific">Podospora pseudocomata</name>
    <dbReference type="NCBI Taxonomy" id="2093779"/>
    <lineage>
        <taxon>Eukaryota</taxon>
        <taxon>Fungi</taxon>
        <taxon>Dikarya</taxon>
        <taxon>Ascomycota</taxon>
        <taxon>Pezizomycotina</taxon>
        <taxon>Sordariomycetes</taxon>
        <taxon>Sordariomycetidae</taxon>
        <taxon>Sordariales</taxon>
        <taxon>Podosporaceae</taxon>
        <taxon>Podospora</taxon>
    </lineage>
</organism>
<keyword evidence="2" id="KW-0134">Cell wall</keyword>
<keyword evidence="4" id="KW-0732">Signal</keyword>
<evidence type="ECO:0000313" key="9">
    <source>
        <dbReference type="Proteomes" id="UP001323405"/>
    </source>
</evidence>
<feature type="region of interest" description="Disordered" evidence="6">
    <location>
        <begin position="393"/>
        <end position="427"/>
    </location>
</feature>
<evidence type="ECO:0000256" key="2">
    <source>
        <dbReference type="ARBA" id="ARBA00022512"/>
    </source>
</evidence>
<evidence type="ECO:0000313" key="8">
    <source>
        <dbReference type="EMBL" id="KAK4655024.1"/>
    </source>
</evidence>
<dbReference type="PANTHER" id="PTHR47254:SF1">
    <property type="entry name" value="CELL WALL MANNOPROTEIN CIS3-RELATED"/>
    <property type="match status" value="1"/>
</dbReference>
<feature type="compositionally biased region" description="Pro residues" evidence="6">
    <location>
        <begin position="103"/>
        <end position="116"/>
    </location>
</feature>
<dbReference type="RefSeq" id="XP_062743999.1">
    <property type="nucleotide sequence ID" value="XM_062889994.1"/>
</dbReference>
<evidence type="ECO:0000259" key="7">
    <source>
        <dbReference type="Pfam" id="PF22799"/>
    </source>
</evidence>
<feature type="domain" description="Cell wall mannoprotein PIR1-like C-terminal" evidence="7">
    <location>
        <begin position="229"/>
        <end position="302"/>
    </location>
</feature>
<name>A0ABR0GH58_9PEZI</name>
<accession>A0ABR0GH58</accession>
<evidence type="ECO:0000256" key="1">
    <source>
        <dbReference type="ARBA" id="ARBA00004191"/>
    </source>
</evidence>
<feature type="region of interest" description="Disordered" evidence="6">
    <location>
        <begin position="21"/>
        <end position="55"/>
    </location>
</feature>
<dbReference type="PANTHER" id="PTHR47254">
    <property type="entry name" value="CELL WALL MANNOPROTEIN CIS3-RELATED"/>
    <property type="match status" value="1"/>
</dbReference>
<dbReference type="InterPro" id="IPR051153">
    <property type="entry name" value="Yeast_CWMannoprotein_PIR"/>
</dbReference>
<evidence type="ECO:0000256" key="6">
    <source>
        <dbReference type="SAM" id="MobiDB-lite"/>
    </source>
</evidence>
<comment type="subcellular location">
    <subcellularLocation>
        <location evidence="1">Secreted</location>
        <location evidence="1">Cell wall</location>
    </subcellularLocation>
</comment>
<feature type="region of interest" description="Disordered" evidence="6">
    <location>
        <begin position="92"/>
        <end position="122"/>
    </location>
</feature>
<dbReference type="EMBL" id="JAFFHA010000006">
    <property type="protein sequence ID" value="KAK4655024.1"/>
    <property type="molecule type" value="Genomic_DNA"/>
</dbReference>
<dbReference type="InterPro" id="IPR054508">
    <property type="entry name" value="PIR1-like_C"/>
</dbReference>